<feature type="transmembrane region" description="Helical" evidence="1">
    <location>
        <begin position="30"/>
        <end position="49"/>
    </location>
</feature>
<evidence type="ECO:0000313" key="2">
    <source>
        <dbReference type="Proteomes" id="UP000035680"/>
    </source>
</evidence>
<keyword evidence="2" id="KW-1185">Reference proteome</keyword>
<dbReference type="STRING" id="75913.A0A0K0F417"/>
<organism evidence="2 3">
    <name type="scientific">Strongyloides venezuelensis</name>
    <name type="common">Threadworm</name>
    <dbReference type="NCBI Taxonomy" id="75913"/>
    <lineage>
        <taxon>Eukaryota</taxon>
        <taxon>Metazoa</taxon>
        <taxon>Ecdysozoa</taxon>
        <taxon>Nematoda</taxon>
        <taxon>Chromadorea</taxon>
        <taxon>Rhabditida</taxon>
        <taxon>Tylenchina</taxon>
        <taxon>Panagrolaimomorpha</taxon>
        <taxon>Strongyloidoidea</taxon>
        <taxon>Strongyloididae</taxon>
        <taxon>Strongyloides</taxon>
    </lineage>
</organism>
<protein>
    <submittedName>
        <fullName evidence="3">FXYD domain-containing ion transport regulator</fullName>
    </submittedName>
</protein>
<dbReference type="Proteomes" id="UP000035680">
    <property type="component" value="Unassembled WGS sequence"/>
</dbReference>
<keyword evidence="1" id="KW-0812">Transmembrane</keyword>
<sequence length="109" mass="12216">MLVWTGMYKSKDEIPEYLTSGTMSKLSDRYRAFFIVVGCIGFFVFALLGEKNTAARVERDKKVGVFVTKIGMLCRVAKCPMSHLEGNHGEEHHGFVKAPGVPALNWILH</sequence>
<keyword evidence="1" id="KW-1133">Transmembrane helix</keyword>
<proteinExistence type="predicted"/>
<dbReference type="WBParaSite" id="SVE_0355200.1">
    <property type="protein sequence ID" value="SVE_0355200.1"/>
    <property type="gene ID" value="SVE_0355200"/>
</dbReference>
<reference evidence="3" key="2">
    <citation type="submission" date="2015-08" db="UniProtKB">
        <authorList>
            <consortium name="WormBaseParasite"/>
        </authorList>
    </citation>
    <scope>IDENTIFICATION</scope>
</reference>
<evidence type="ECO:0000313" key="3">
    <source>
        <dbReference type="WBParaSite" id="SVE_0355200.1"/>
    </source>
</evidence>
<evidence type="ECO:0000256" key="1">
    <source>
        <dbReference type="SAM" id="Phobius"/>
    </source>
</evidence>
<accession>A0A0K0F417</accession>
<reference evidence="2" key="1">
    <citation type="submission" date="2014-07" db="EMBL/GenBank/DDBJ databases">
        <authorList>
            <person name="Martin A.A"/>
            <person name="De Silva N."/>
        </authorList>
    </citation>
    <scope>NUCLEOTIDE SEQUENCE</scope>
</reference>
<name>A0A0K0F417_STRVS</name>
<keyword evidence="1" id="KW-0472">Membrane</keyword>
<dbReference type="AlphaFoldDB" id="A0A0K0F417"/>